<dbReference type="InterPro" id="IPR022254">
    <property type="entry name" value="DUF3775"/>
</dbReference>
<accession>A0A212R7Y1</accession>
<protein>
    <recommendedName>
        <fullName evidence="3">DUF3775 domain-containing protein</fullName>
    </recommendedName>
</protein>
<gene>
    <name evidence="1" type="ORF">SAMN06265338_10326</name>
</gene>
<name>A0A212R7Y1_RHOAC</name>
<dbReference type="AlphaFoldDB" id="A0A212R7Y1"/>
<evidence type="ECO:0000313" key="2">
    <source>
        <dbReference type="Proteomes" id="UP000198418"/>
    </source>
</evidence>
<proteinExistence type="predicted"/>
<dbReference type="Pfam" id="PF12616">
    <property type="entry name" value="DUF3775"/>
    <property type="match status" value="1"/>
</dbReference>
<keyword evidence="2" id="KW-1185">Reference proteome</keyword>
<evidence type="ECO:0008006" key="3">
    <source>
        <dbReference type="Google" id="ProtNLM"/>
    </source>
</evidence>
<dbReference type="RefSeq" id="WP_244593225.1">
    <property type="nucleotide sequence ID" value="NZ_FYDG01000003.1"/>
</dbReference>
<sequence>MAGNKMRVIEDGPSDLNEINPEKVGYVIVKARELLAEDEGASADASNASDDGERAILTDSADAPVRAELTQYLAALDEEESAALVALLWIGRGDFEREEWANALAQARERRESPTATYLLGEPLLPDYLEEALAAFGYAHEDVTPDEERE</sequence>
<reference evidence="2" key="1">
    <citation type="submission" date="2017-06" db="EMBL/GenBank/DDBJ databases">
        <authorList>
            <person name="Varghese N."/>
            <person name="Submissions S."/>
        </authorList>
    </citation>
    <scope>NUCLEOTIDE SEQUENCE [LARGE SCALE GENOMIC DNA]</scope>
    <source>
        <strain evidence="2">DSM 137</strain>
    </source>
</reference>
<evidence type="ECO:0000313" key="1">
    <source>
        <dbReference type="EMBL" id="SNB68257.1"/>
    </source>
</evidence>
<organism evidence="1 2">
    <name type="scientific">Rhodoblastus acidophilus</name>
    <name type="common">Rhodopseudomonas acidophila</name>
    <dbReference type="NCBI Taxonomy" id="1074"/>
    <lineage>
        <taxon>Bacteria</taxon>
        <taxon>Pseudomonadati</taxon>
        <taxon>Pseudomonadota</taxon>
        <taxon>Alphaproteobacteria</taxon>
        <taxon>Hyphomicrobiales</taxon>
        <taxon>Rhodoblastaceae</taxon>
        <taxon>Rhodoblastus</taxon>
    </lineage>
</organism>
<dbReference type="Proteomes" id="UP000198418">
    <property type="component" value="Unassembled WGS sequence"/>
</dbReference>
<dbReference type="EMBL" id="FYDG01000003">
    <property type="protein sequence ID" value="SNB68257.1"/>
    <property type="molecule type" value="Genomic_DNA"/>
</dbReference>